<dbReference type="EMBL" id="JBHMEZ010000032">
    <property type="protein sequence ID" value="MFB9055051.1"/>
    <property type="molecule type" value="Genomic_DNA"/>
</dbReference>
<evidence type="ECO:0000313" key="1">
    <source>
        <dbReference type="EMBL" id="MFB9055051.1"/>
    </source>
</evidence>
<dbReference type="PANTHER" id="PTHR45661">
    <property type="entry name" value="SURFACE ANTIGEN"/>
    <property type="match status" value="1"/>
</dbReference>
<accession>A0ABV5F6G3</accession>
<dbReference type="RefSeq" id="WP_382384733.1">
    <property type="nucleotide sequence ID" value="NZ_JBHMEZ010000032.1"/>
</dbReference>
<protein>
    <submittedName>
        <fullName evidence="1">Leucine-rich repeat domain-containing protein</fullName>
    </submittedName>
</protein>
<organism evidence="1 2">
    <name type="scientific">Formosa undariae</name>
    <dbReference type="NCBI Taxonomy" id="1325436"/>
    <lineage>
        <taxon>Bacteria</taxon>
        <taxon>Pseudomonadati</taxon>
        <taxon>Bacteroidota</taxon>
        <taxon>Flavobacteriia</taxon>
        <taxon>Flavobacteriales</taxon>
        <taxon>Flavobacteriaceae</taxon>
        <taxon>Formosa</taxon>
    </lineage>
</organism>
<comment type="caution">
    <text evidence="1">The sequence shown here is derived from an EMBL/GenBank/DDBJ whole genome shotgun (WGS) entry which is preliminary data.</text>
</comment>
<dbReference type="Gene3D" id="3.80.10.10">
    <property type="entry name" value="Ribonuclease Inhibitor"/>
    <property type="match status" value="1"/>
</dbReference>
<sequence>MKRRAGIVSGEKGYLPNTFIGGVSSVLNTPFLVSQKMVYKDTLIPVTESEIKGLKVIGSNIEFFIDVDYDLILDAFAYDLNITYYIDLGLKAHITNNLIFREAVNFNEAKFNASTTIGGSVFYKAPISIIEVNNANVLGFGCFRETDAISINLPSFSGVLSGSVFRDSNLLENLTFGGAITSVGSYCFYNTSLEDFIYFSNLTSIGNFAFYNTSNLNKPVVNNIITSLGTSAFQGSGITLFNSTSLTSAGSGCFRNCTDMTSFSAPLTVVGNQTFRNTSVEVFDFPNATSVEYGAFAESSNATEINIIKSLTLGNNTGDNIVFFNIKTGCLIRVNIALATNNLGGADGDLIYAKDTRGCTIEFYDDAGDYVSTL</sequence>
<dbReference type="Proteomes" id="UP001589605">
    <property type="component" value="Unassembled WGS sequence"/>
</dbReference>
<dbReference type="InterPro" id="IPR032675">
    <property type="entry name" value="LRR_dom_sf"/>
</dbReference>
<gene>
    <name evidence="1" type="ORF">ACFFVB_18365</name>
</gene>
<evidence type="ECO:0000313" key="2">
    <source>
        <dbReference type="Proteomes" id="UP001589605"/>
    </source>
</evidence>
<proteinExistence type="predicted"/>
<keyword evidence="2" id="KW-1185">Reference proteome</keyword>
<dbReference type="InterPro" id="IPR026906">
    <property type="entry name" value="LRR_5"/>
</dbReference>
<reference evidence="1 2" key="1">
    <citation type="submission" date="2024-09" db="EMBL/GenBank/DDBJ databases">
        <authorList>
            <person name="Sun Q."/>
            <person name="Mori K."/>
        </authorList>
    </citation>
    <scope>NUCLEOTIDE SEQUENCE [LARGE SCALE GENOMIC DNA]</scope>
    <source>
        <strain evidence="1 2">CECT 8286</strain>
    </source>
</reference>
<dbReference type="SUPFAM" id="SSF52058">
    <property type="entry name" value="L domain-like"/>
    <property type="match status" value="1"/>
</dbReference>
<dbReference type="InterPro" id="IPR053139">
    <property type="entry name" value="Surface_bspA-like"/>
</dbReference>
<dbReference type="Pfam" id="PF13306">
    <property type="entry name" value="LRR_5"/>
    <property type="match status" value="1"/>
</dbReference>
<name>A0ABV5F6G3_9FLAO</name>
<dbReference type="PANTHER" id="PTHR45661:SF3">
    <property type="entry name" value="IG-LIKE DOMAIN-CONTAINING PROTEIN"/>
    <property type="match status" value="1"/>
</dbReference>